<gene>
    <name evidence="2" type="ORF">E1295_31850</name>
</gene>
<organism evidence="2 3">
    <name type="scientific">Nonomuraea mesophila</name>
    <dbReference type="NCBI Taxonomy" id="2530382"/>
    <lineage>
        <taxon>Bacteria</taxon>
        <taxon>Bacillati</taxon>
        <taxon>Actinomycetota</taxon>
        <taxon>Actinomycetes</taxon>
        <taxon>Streptosporangiales</taxon>
        <taxon>Streptosporangiaceae</taxon>
        <taxon>Nonomuraea</taxon>
    </lineage>
</organism>
<accession>A0A4R5EZD2</accession>
<sequence length="700" mass="74105">MAFPADPLDVLVELLIDDVWTDITADVLVRAGISLTRGQKDEGSRADVSKCALTINNANGVYSPRNPTSPYYGLIGRNTQIRVSAEGVVRFVGEVSSWPPRWDITGADVWVPVEASGITRRLGQGAAPLRSALYRGLTNPALTNPPVAYWPCEDVEGATSFASGIGGPSMTFTGDPDLGSYRGFAASAPLPLLNDSVWTGVVPAYVPTGAATIRFLMFVPDTGIEGDEALVTVYTSGSAAQWVIRYGDPGGALKVQAYDEDGNVIMDSGFVTFDVNGRRLRVALDLEQVGGDIKWDISTVFPGASSGLTFGNFLAGETLGQVQRVLVSVGGGITDTAIGHISVQPQVESIFALGPQVGGYVGETAGRRIERLCAEQQIPFTFVGDLDDTVRMGAQTPDSLLNLIGEAADTDLGILYEPRHAFGLAYRTRTSMHNQSAAAELDYSAGHLVPPLEPVDDDQAVRNDVTATRKDGSSARAVVESGPMSTAAPPAGVGRYDEDVTVNVETDNGLPDQAHWRAHLGTVDETRFPTIAVDLTVAALVDDLGLTAALTDLDVGDRLTVDNPPPWLPPDPISQIVVGFTEHLDAYGWRFTYNCVPERPFQVAVYGTARYGTEHATLAEDVTNSATSLEVATSAGPLWTTADGDMPIDIVIGGERMTVTAISGASSPQTFTVVRSVNGVVKPHTAGAEVRFASPAVRAL</sequence>
<dbReference type="RefSeq" id="WP_132636092.1">
    <property type="nucleotide sequence ID" value="NZ_SMLD01000108.1"/>
</dbReference>
<evidence type="ECO:0000313" key="3">
    <source>
        <dbReference type="Proteomes" id="UP000295136"/>
    </source>
</evidence>
<name>A0A4R5EZD2_9ACTN</name>
<evidence type="ECO:0000256" key="1">
    <source>
        <dbReference type="SAM" id="MobiDB-lite"/>
    </source>
</evidence>
<dbReference type="EMBL" id="SMLD01000108">
    <property type="protein sequence ID" value="TDE40495.1"/>
    <property type="molecule type" value="Genomic_DNA"/>
</dbReference>
<protein>
    <submittedName>
        <fullName evidence="2">Uncharacterized protein</fullName>
    </submittedName>
</protein>
<dbReference type="AlphaFoldDB" id="A0A4R5EZD2"/>
<reference evidence="2 3" key="1">
    <citation type="submission" date="2019-03" db="EMBL/GenBank/DDBJ databases">
        <title>Draft genome sequences of novel Actinobacteria.</title>
        <authorList>
            <person name="Sahin N."/>
            <person name="Ay H."/>
            <person name="Saygin H."/>
        </authorList>
    </citation>
    <scope>NUCLEOTIDE SEQUENCE [LARGE SCALE GENOMIC DNA]</scope>
    <source>
        <strain evidence="2 3">6K102</strain>
    </source>
</reference>
<keyword evidence="3" id="KW-1185">Reference proteome</keyword>
<evidence type="ECO:0000313" key="2">
    <source>
        <dbReference type="EMBL" id="TDE40495.1"/>
    </source>
</evidence>
<comment type="caution">
    <text evidence="2">The sequence shown here is derived from an EMBL/GenBank/DDBJ whole genome shotgun (WGS) entry which is preliminary data.</text>
</comment>
<feature type="region of interest" description="Disordered" evidence="1">
    <location>
        <begin position="467"/>
        <end position="495"/>
    </location>
</feature>
<dbReference type="Proteomes" id="UP000295136">
    <property type="component" value="Unassembled WGS sequence"/>
</dbReference>
<proteinExistence type="predicted"/>